<feature type="domain" description="RNA polymerase sigma-70 region 2" evidence="7">
    <location>
        <begin position="54"/>
        <end position="116"/>
    </location>
</feature>
<dbReference type="EMBL" id="ARYL01000051">
    <property type="protein sequence ID" value="KDA00765.1"/>
    <property type="molecule type" value="Genomic_DNA"/>
</dbReference>
<evidence type="ECO:0000256" key="4">
    <source>
        <dbReference type="ARBA" id="ARBA00023125"/>
    </source>
</evidence>
<dbReference type="SUPFAM" id="SSF88946">
    <property type="entry name" value="Sigma2 domain of RNA polymerase sigma factors"/>
    <property type="match status" value="1"/>
</dbReference>
<dbReference type="GO" id="GO:0016987">
    <property type="term" value="F:sigma factor activity"/>
    <property type="evidence" value="ECO:0007669"/>
    <property type="project" value="UniProtKB-KW"/>
</dbReference>
<feature type="domain" description="RNA polymerase sigma factor 70 region 4 type 2" evidence="8">
    <location>
        <begin position="158"/>
        <end position="204"/>
    </location>
</feature>
<organism evidence="9 10">
    <name type="scientific">Hyphomonas oceanitis SCH89</name>
    <dbReference type="NCBI Taxonomy" id="1280953"/>
    <lineage>
        <taxon>Bacteria</taxon>
        <taxon>Pseudomonadati</taxon>
        <taxon>Pseudomonadota</taxon>
        <taxon>Alphaproteobacteria</taxon>
        <taxon>Hyphomonadales</taxon>
        <taxon>Hyphomonadaceae</taxon>
        <taxon>Hyphomonas</taxon>
    </lineage>
</organism>
<dbReference type="CDD" id="cd06171">
    <property type="entry name" value="Sigma70_r4"/>
    <property type="match status" value="1"/>
</dbReference>
<dbReference type="GO" id="GO:0003677">
    <property type="term" value="F:DNA binding"/>
    <property type="evidence" value="ECO:0007669"/>
    <property type="project" value="UniProtKB-KW"/>
</dbReference>
<dbReference type="GO" id="GO:0006352">
    <property type="term" value="P:DNA-templated transcription initiation"/>
    <property type="evidence" value="ECO:0007669"/>
    <property type="project" value="InterPro"/>
</dbReference>
<feature type="region of interest" description="Disordered" evidence="6">
    <location>
        <begin position="1"/>
        <end position="41"/>
    </location>
</feature>
<dbReference type="InterPro" id="IPR013325">
    <property type="entry name" value="RNA_pol_sigma_r2"/>
</dbReference>
<evidence type="ECO:0000256" key="3">
    <source>
        <dbReference type="ARBA" id="ARBA00023082"/>
    </source>
</evidence>
<evidence type="ECO:0000313" key="10">
    <source>
        <dbReference type="Proteomes" id="UP000024942"/>
    </source>
</evidence>
<dbReference type="InterPro" id="IPR036388">
    <property type="entry name" value="WH-like_DNA-bd_sf"/>
</dbReference>
<dbReference type="Pfam" id="PF08281">
    <property type="entry name" value="Sigma70_r4_2"/>
    <property type="match status" value="1"/>
</dbReference>
<accession>A0A059G2H1</accession>
<gene>
    <name evidence="9" type="ORF">HOC_18946</name>
</gene>
<evidence type="ECO:0000256" key="5">
    <source>
        <dbReference type="ARBA" id="ARBA00023163"/>
    </source>
</evidence>
<proteinExistence type="inferred from homology"/>
<keyword evidence="5" id="KW-0804">Transcription</keyword>
<dbReference type="InterPro" id="IPR013324">
    <property type="entry name" value="RNA_pol_sigma_r3/r4-like"/>
</dbReference>
<dbReference type="STRING" id="1280953.HOC_18946"/>
<dbReference type="Pfam" id="PF04542">
    <property type="entry name" value="Sigma70_r2"/>
    <property type="match status" value="1"/>
</dbReference>
<dbReference type="InterPro" id="IPR007627">
    <property type="entry name" value="RNA_pol_sigma70_r2"/>
</dbReference>
<protein>
    <submittedName>
        <fullName evidence="9">ECF subfamily RNA polymerase sigma factor</fullName>
    </submittedName>
</protein>
<dbReference type="InterPro" id="IPR013249">
    <property type="entry name" value="RNA_pol_sigma70_r4_t2"/>
</dbReference>
<sequence length="225" mass="25053">MAGTQARSETSGRKDAVRATTTSIDSEKTDPGRVQANRARPSIHPVVEDALNRLFRDNHSPLLRFCQIRTSNAPEAEDLVQDAFVAVRRAYPDKAIDELRPLLFTTLRNLTLNCLKSGDTKRRKASVELLERDDRLGCPRTVTPETQLIDRQLLTIAEQVIAAMAPRRRAVLKLHRFEQLTYDEIAQRLEISRSTVKTDLANAIAEVAEALARKSGGGDALADLK</sequence>
<dbReference type="InterPro" id="IPR039425">
    <property type="entry name" value="RNA_pol_sigma-70-like"/>
</dbReference>
<evidence type="ECO:0000259" key="7">
    <source>
        <dbReference type="Pfam" id="PF04542"/>
    </source>
</evidence>
<dbReference type="Gene3D" id="1.10.1740.10">
    <property type="match status" value="1"/>
</dbReference>
<comment type="caution">
    <text evidence="9">The sequence shown here is derived from an EMBL/GenBank/DDBJ whole genome shotgun (WGS) entry which is preliminary data.</text>
</comment>
<keyword evidence="10" id="KW-1185">Reference proteome</keyword>
<dbReference type="RefSeq" id="WP_162174902.1">
    <property type="nucleotide sequence ID" value="NZ_ARYL01000051.1"/>
</dbReference>
<dbReference type="SUPFAM" id="SSF88659">
    <property type="entry name" value="Sigma3 and sigma4 domains of RNA polymerase sigma factors"/>
    <property type="match status" value="1"/>
</dbReference>
<reference evidence="9 10" key="1">
    <citation type="journal article" date="2014" name="Antonie Van Leeuwenhoek">
        <title>Hyphomonas beringensis sp. nov. and Hyphomonas chukchiensis sp. nov., isolated from surface seawater of the Bering Sea and Chukchi Sea.</title>
        <authorList>
            <person name="Li C."/>
            <person name="Lai Q."/>
            <person name="Li G."/>
            <person name="Dong C."/>
            <person name="Wang J."/>
            <person name="Liao Y."/>
            <person name="Shao Z."/>
        </authorList>
    </citation>
    <scope>NUCLEOTIDE SEQUENCE [LARGE SCALE GENOMIC DNA]</scope>
    <source>
        <strain evidence="9 10">SCH89</strain>
    </source>
</reference>
<keyword evidence="2" id="KW-0805">Transcription regulation</keyword>
<dbReference type="PATRIC" id="fig|1280953.3.peg.3790"/>
<dbReference type="AlphaFoldDB" id="A0A059G2H1"/>
<keyword evidence="4" id="KW-0238">DNA-binding</keyword>
<dbReference type="NCBIfam" id="TIGR02937">
    <property type="entry name" value="sigma70-ECF"/>
    <property type="match status" value="1"/>
</dbReference>
<dbReference type="OrthoDB" id="9794372at2"/>
<evidence type="ECO:0000313" key="9">
    <source>
        <dbReference type="EMBL" id="KDA00765.1"/>
    </source>
</evidence>
<evidence type="ECO:0000256" key="6">
    <source>
        <dbReference type="SAM" id="MobiDB-lite"/>
    </source>
</evidence>
<dbReference type="PANTHER" id="PTHR43133">
    <property type="entry name" value="RNA POLYMERASE ECF-TYPE SIGMA FACTO"/>
    <property type="match status" value="1"/>
</dbReference>
<dbReference type="Proteomes" id="UP000024942">
    <property type="component" value="Unassembled WGS sequence"/>
</dbReference>
<dbReference type="eggNOG" id="COG1595">
    <property type="taxonomic scope" value="Bacteria"/>
</dbReference>
<name>A0A059G2H1_9PROT</name>
<dbReference type="PANTHER" id="PTHR43133:SF8">
    <property type="entry name" value="RNA POLYMERASE SIGMA FACTOR HI_1459-RELATED"/>
    <property type="match status" value="1"/>
</dbReference>
<keyword evidence="3" id="KW-0731">Sigma factor</keyword>
<evidence type="ECO:0000259" key="8">
    <source>
        <dbReference type="Pfam" id="PF08281"/>
    </source>
</evidence>
<comment type="similarity">
    <text evidence="1">Belongs to the sigma-70 factor family. ECF subfamily.</text>
</comment>
<dbReference type="Gene3D" id="1.10.10.10">
    <property type="entry name" value="Winged helix-like DNA-binding domain superfamily/Winged helix DNA-binding domain"/>
    <property type="match status" value="1"/>
</dbReference>
<dbReference type="InterPro" id="IPR014284">
    <property type="entry name" value="RNA_pol_sigma-70_dom"/>
</dbReference>
<evidence type="ECO:0000256" key="1">
    <source>
        <dbReference type="ARBA" id="ARBA00010641"/>
    </source>
</evidence>
<evidence type="ECO:0000256" key="2">
    <source>
        <dbReference type="ARBA" id="ARBA00023015"/>
    </source>
</evidence>